<dbReference type="PROSITE" id="PS51257">
    <property type="entry name" value="PROKAR_LIPOPROTEIN"/>
    <property type="match status" value="1"/>
</dbReference>
<keyword evidence="3" id="KW-1185">Reference proteome</keyword>
<reference evidence="3" key="1">
    <citation type="journal article" date="2019" name="Int. J. Syst. Evol. Microbiol.">
        <title>The Global Catalogue of Microorganisms (GCM) 10K type strain sequencing project: providing services to taxonomists for standard genome sequencing and annotation.</title>
        <authorList>
            <consortium name="The Broad Institute Genomics Platform"/>
            <consortium name="The Broad Institute Genome Sequencing Center for Infectious Disease"/>
            <person name="Wu L."/>
            <person name="Ma J."/>
        </authorList>
    </citation>
    <scope>NUCLEOTIDE SEQUENCE [LARGE SCALE GENOMIC DNA]</scope>
    <source>
        <strain evidence="3">CECT 7706</strain>
    </source>
</reference>
<dbReference type="PANTHER" id="PTHR30535">
    <property type="entry name" value="VITAMIN B12-BINDING PROTEIN"/>
    <property type="match status" value="1"/>
</dbReference>
<gene>
    <name evidence="2" type="ORF">QWZ15_13225</name>
</gene>
<accession>A0ABT8C8E4</accession>
<comment type="caution">
    <text evidence="2">The sequence shown here is derived from an EMBL/GenBank/DDBJ whole genome shotgun (WGS) entry which is preliminary data.</text>
</comment>
<dbReference type="InterPro" id="IPR050902">
    <property type="entry name" value="ABC_Transporter_SBP"/>
</dbReference>
<dbReference type="Gene3D" id="3.40.50.1980">
    <property type="entry name" value="Nitrogenase molybdenum iron protein domain"/>
    <property type="match status" value="2"/>
</dbReference>
<dbReference type="RefSeq" id="WP_163386403.1">
    <property type="nucleotide sequence ID" value="NZ_JAUFQS010000012.1"/>
</dbReference>
<evidence type="ECO:0000313" key="3">
    <source>
        <dbReference type="Proteomes" id="UP001236663"/>
    </source>
</evidence>
<evidence type="ECO:0000313" key="2">
    <source>
        <dbReference type="EMBL" id="MDN3688796.1"/>
    </source>
</evidence>
<dbReference type="EMBL" id="JAUFQS010000012">
    <property type="protein sequence ID" value="MDN3688796.1"/>
    <property type="molecule type" value="Genomic_DNA"/>
</dbReference>
<name>A0ABT8C8E4_9BACT</name>
<evidence type="ECO:0000259" key="1">
    <source>
        <dbReference type="PROSITE" id="PS50983"/>
    </source>
</evidence>
<feature type="domain" description="Fe/B12 periplasmic-binding" evidence="1">
    <location>
        <begin position="97"/>
        <end position="371"/>
    </location>
</feature>
<dbReference type="Pfam" id="PF01497">
    <property type="entry name" value="Peripla_BP_2"/>
    <property type="match status" value="1"/>
</dbReference>
<dbReference type="Proteomes" id="UP001236663">
    <property type="component" value="Unassembled WGS sequence"/>
</dbReference>
<dbReference type="InterPro" id="IPR002491">
    <property type="entry name" value="ABC_transptr_periplasmic_BD"/>
</dbReference>
<dbReference type="SUPFAM" id="SSF53807">
    <property type="entry name" value="Helical backbone' metal receptor"/>
    <property type="match status" value="1"/>
</dbReference>
<proteinExistence type="predicted"/>
<dbReference type="PANTHER" id="PTHR30535:SF34">
    <property type="entry name" value="MOLYBDATE-BINDING PROTEIN MOLA"/>
    <property type="match status" value="1"/>
</dbReference>
<dbReference type="PROSITE" id="PS50983">
    <property type="entry name" value="FE_B12_PBP"/>
    <property type="match status" value="1"/>
</dbReference>
<protein>
    <submittedName>
        <fullName evidence="2">ABC transporter substrate-binding protein</fullName>
    </submittedName>
</protein>
<sequence length="385" mass="42579">MQLRPSGICFLCALLLAACFSCDNKEDSSETSLMENREEIPLSYAQGFSIYKVVSGYLLEIHPENGKEALFLIQDPSKAPGSEEPELTGTIPMGSKKIILTATTQIPHLTYLDAADRLMAFPNLDLISSPAITKRIASRKVIELGTGPSPDLERIIASDPDWVMVSGFGEVLNLADRLHAAKIPVVVNGEFLEAHPLGKAEWIKATGALLGKMEEADSIFSHIESNYLSASKITGSIPVENRPTVLSGTLYKDVWYAPGKDSWVARLIGDAGGNYVFQDLAGMGSLSLNYEYVLEKARAANLWIGAADHASLSQMGEQNPKYKNFQAFQTNEVYTYTLKKGETGGLMYFEEGYLRPDWVLLDMIKIMYPEEAGDHDFHYFQRLDE</sequence>
<organism evidence="2 3">
    <name type="scientific">Cyclobacterium jeungdonense</name>
    <dbReference type="NCBI Taxonomy" id="708087"/>
    <lineage>
        <taxon>Bacteria</taxon>
        <taxon>Pseudomonadati</taxon>
        <taxon>Bacteroidota</taxon>
        <taxon>Cytophagia</taxon>
        <taxon>Cytophagales</taxon>
        <taxon>Cyclobacteriaceae</taxon>
        <taxon>Cyclobacterium</taxon>
    </lineage>
</organism>